<dbReference type="InterPro" id="IPR041365">
    <property type="entry name" value="CspB_prodomain"/>
</dbReference>
<gene>
    <name evidence="10" type="ORF">I5677_06340</name>
</gene>
<dbReference type="AlphaFoldDB" id="A0A8J7H1U3"/>
<feature type="domain" description="Csp protease B prodomain" evidence="9">
    <location>
        <begin position="5"/>
        <end position="92"/>
    </location>
</feature>
<protein>
    <submittedName>
        <fullName evidence="10">S8 family serine peptidase</fullName>
    </submittedName>
</protein>
<feature type="domain" description="Peptidase S8/S53" evidence="8">
    <location>
        <begin position="120"/>
        <end position="307"/>
    </location>
</feature>
<evidence type="ECO:0000256" key="7">
    <source>
        <dbReference type="RuleBase" id="RU003355"/>
    </source>
</evidence>
<keyword evidence="2 6" id="KW-0645">Protease</keyword>
<dbReference type="InterPro" id="IPR022398">
    <property type="entry name" value="Peptidase_S8_His-AS"/>
</dbReference>
<feature type="domain" description="Peptidase S8/S53" evidence="8">
    <location>
        <begin position="446"/>
        <end position="567"/>
    </location>
</feature>
<keyword evidence="11" id="KW-1185">Reference proteome</keyword>
<dbReference type="InterPro" id="IPR015500">
    <property type="entry name" value="Peptidase_S8_subtilisin-rel"/>
</dbReference>
<keyword evidence="4 6" id="KW-0720">Serine protease</keyword>
<dbReference type="InterPro" id="IPR023827">
    <property type="entry name" value="Peptidase_S8_Asp-AS"/>
</dbReference>
<dbReference type="CDD" id="cd07478">
    <property type="entry name" value="Peptidases_S8_CspA-like"/>
    <property type="match status" value="1"/>
</dbReference>
<evidence type="ECO:0000256" key="5">
    <source>
        <dbReference type="PIRSR" id="PIRSR615500-1"/>
    </source>
</evidence>
<dbReference type="PROSITE" id="PS00138">
    <property type="entry name" value="SUBTILASE_SER"/>
    <property type="match status" value="1"/>
</dbReference>
<dbReference type="Gene3D" id="3.40.50.200">
    <property type="entry name" value="Peptidase S8/S53 domain"/>
    <property type="match status" value="1"/>
</dbReference>
<feature type="active site" description="Charge relay system" evidence="5 6">
    <location>
        <position position="511"/>
    </location>
</feature>
<dbReference type="InterPro" id="IPR036852">
    <property type="entry name" value="Peptidase_S8/S53_dom_sf"/>
</dbReference>
<dbReference type="GO" id="GO:0006508">
    <property type="term" value="P:proteolysis"/>
    <property type="evidence" value="ECO:0007669"/>
    <property type="project" value="UniProtKB-KW"/>
</dbReference>
<reference evidence="10" key="1">
    <citation type="submission" date="2020-12" db="EMBL/GenBank/DDBJ databases">
        <title>M. sibirica DSM 26468T genome.</title>
        <authorList>
            <person name="Thieme N."/>
            <person name="Rettenmaier R."/>
            <person name="Zverlov V."/>
            <person name="Liebl W."/>
        </authorList>
    </citation>
    <scope>NUCLEOTIDE SEQUENCE</scope>
    <source>
        <strain evidence="10">DSM 26468</strain>
    </source>
</reference>
<dbReference type="InterPro" id="IPR050131">
    <property type="entry name" value="Peptidase_S8_subtilisin-like"/>
</dbReference>
<dbReference type="PROSITE" id="PS00137">
    <property type="entry name" value="SUBTILASE_HIS"/>
    <property type="match status" value="1"/>
</dbReference>
<dbReference type="InterPro" id="IPR023828">
    <property type="entry name" value="Peptidase_S8_Ser-AS"/>
</dbReference>
<evidence type="ECO:0000313" key="10">
    <source>
        <dbReference type="EMBL" id="MBH1940502.1"/>
    </source>
</evidence>
<dbReference type="GO" id="GO:0004252">
    <property type="term" value="F:serine-type endopeptidase activity"/>
    <property type="evidence" value="ECO:0007669"/>
    <property type="project" value="UniProtKB-UniRule"/>
</dbReference>
<dbReference type="InterPro" id="IPR034045">
    <property type="entry name" value="Pep_S8_CspA-like"/>
</dbReference>
<sequence>MNSAKIENELNLALDIPASERAKTYNLDVGYSPITNLWELIVKFSGDLERLEDELGASTVELFNGYAIITIQEEFIDRLAEYDEIEFIEKPKRIYFEVNHGRAVSCINPIQAPGIYNLLGSGVLVAIIDSGIDYSHPDFRNEDGTTRIAALWDQTIEGNPPPNYDTGTLYTRDEINEALLLPIPERYEIVPSVDLSGHGTHVAGIAAGNGRASDGLYRGVAPLSELIVVKLGTSIGDSFPRTTQLMTGIDFAVRYALALDLPLVVNISFGNNYGSHTGRTILESYINDVANQGKTSIVIGTGNEGASGRHARGILTMDEKTLVGISVSEFEFNLSLQIWKYYFDHFDIVIIAPNGTRVGPIPRLLGTQQFIIGQTEILLYYGDPTPFNQLQEIYIELIPVQTYINTGVWQFELVPRKIVVGDYDMWLPAGGTLNPSTRFLFPSEYTTLTIPSTAYRAISVGAYNGYTDSYAPFSGRGYTRDVDIKPELVAPGVDITSTSPGGGYTTRSGTSMATPFVTGSAALLMEWGIIRGNDPYLYGEKLKAYLIDGCRSLRIEPVYPNRTLGYGALCLRETFDNIIL</sequence>
<evidence type="ECO:0000256" key="6">
    <source>
        <dbReference type="PROSITE-ProRule" id="PRU01240"/>
    </source>
</evidence>
<feature type="active site" description="Charge relay system" evidence="5 6">
    <location>
        <position position="198"/>
    </location>
</feature>
<evidence type="ECO:0000313" key="11">
    <source>
        <dbReference type="Proteomes" id="UP000623269"/>
    </source>
</evidence>
<comment type="caution">
    <text evidence="10">The sequence shown here is derived from an EMBL/GenBank/DDBJ whole genome shotgun (WGS) entry which is preliminary data.</text>
</comment>
<organism evidence="10 11">
    <name type="scientific">Mobilitalea sibirica</name>
    <dbReference type="NCBI Taxonomy" id="1462919"/>
    <lineage>
        <taxon>Bacteria</taxon>
        <taxon>Bacillati</taxon>
        <taxon>Bacillota</taxon>
        <taxon>Clostridia</taxon>
        <taxon>Lachnospirales</taxon>
        <taxon>Lachnospiraceae</taxon>
        <taxon>Mobilitalea</taxon>
    </lineage>
</organism>
<evidence type="ECO:0000256" key="2">
    <source>
        <dbReference type="ARBA" id="ARBA00022670"/>
    </source>
</evidence>
<feature type="active site" description="Charge relay system" evidence="5 6">
    <location>
        <position position="129"/>
    </location>
</feature>
<dbReference type="PANTHER" id="PTHR43806">
    <property type="entry name" value="PEPTIDASE S8"/>
    <property type="match status" value="1"/>
</dbReference>
<keyword evidence="3 6" id="KW-0378">Hydrolase</keyword>
<evidence type="ECO:0000259" key="8">
    <source>
        <dbReference type="Pfam" id="PF00082"/>
    </source>
</evidence>
<dbReference type="PIRSF" id="PIRSF037894">
    <property type="entry name" value="Subtilisin_rel_CspABC"/>
    <property type="match status" value="1"/>
</dbReference>
<evidence type="ECO:0000259" key="9">
    <source>
        <dbReference type="Pfam" id="PF18425"/>
    </source>
</evidence>
<evidence type="ECO:0000256" key="3">
    <source>
        <dbReference type="ARBA" id="ARBA00022801"/>
    </source>
</evidence>
<dbReference type="Gene3D" id="3.30.70.2980">
    <property type="match status" value="1"/>
</dbReference>
<evidence type="ECO:0000256" key="4">
    <source>
        <dbReference type="ARBA" id="ARBA00022825"/>
    </source>
</evidence>
<dbReference type="EMBL" id="JAEAGR010000005">
    <property type="protein sequence ID" value="MBH1940502.1"/>
    <property type="molecule type" value="Genomic_DNA"/>
</dbReference>
<dbReference type="Pfam" id="PF00082">
    <property type="entry name" value="Peptidase_S8"/>
    <property type="match status" value="2"/>
</dbReference>
<dbReference type="SUPFAM" id="SSF52743">
    <property type="entry name" value="Subtilisin-like"/>
    <property type="match status" value="1"/>
</dbReference>
<dbReference type="PANTHER" id="PTHR43806:SF11">
    <property type="entry name" value="CEREVISIN-RELATED"/>
    <property type="match status" value="1"/>
</dbReference>
<dbReference type="Gene3D" id="2.60.120.1290">
    <property type="match status" value="1"/>
</dbReference>
<evidence type="ECO:0000256" key="1">
    <source>
        <dbReference type="ARBA" id="ARBA00011073"/>
    </source>
</evidence>
<dbReference type="InterPro" id="IPR000209">
    <property type="entry name" value="Peptidase_S8/S53_dom"/>
</dbReference>
<name>A0A8J7H1U3_9FIRM</name>
<dbReference type="Pfam" id="PF18425">
    <property type="entry name" value="CspB_prodomain"/>
    <property type="match status" value="1"/>
</dbReference>
<dbReference type="PROSITE" id="PS51892">
    <property type="entry name" value="SUBTILASE"/>
    <property type="match status" value="1"/>
</dbReference>
<comment type="similarity">
    <text evidence="1 6 7">Belongs to the peptidase S8 family.</text>
</comment>
<dbReference type="Proteomes" id="UP000623269">
    <property type="component" value="Unassembled WGS sequence"/>
</dbReference>
<dbReference type="PRINTS" id="PR00723">
    <property type="entry name" value="SUBTILISIN"/>
</dbReference>
<proteinExistence type="inferred from homology"/>
<dbReference type="PROSITE" id="PS00136">
    <property type="entry name" value="SUBTILASE_ASP"/>
    <property type="match status" value="1"/>
</dbReference>
<dbReference type="InterPro" id="IPR017310">
    <property type="entry name" value="Pept_S8A_subtilisin_clostridia"/>
</dbReference>
<accession>A0A8J7H1U3</accession>